<proteinExistence type="inferred from homology"/>
<sequence>MEHLKQVPIVPLRASKEEEEEEEAAKAFEASLPKEKGFLGPYLYFYQGFWCPSRVLHNVISFQKHFEAQDGDIILATKPKSGTTWLKALTFATINRALYPTNHSNHPLLTSNPHELVPFMEFNVYAHGNQHLLHPNNSCSRLFSTHIPYAALPKSIKDSHCRIVYLCRNPFDTFISFWEFTKGSMSKGMSLEEERSSMAEYLEYFSRGVEGFGPFWDHVLGYWKESLERPDKVLFVKYEDLKDHDGIREMKRLAEFLSFPFTVEEERGGAIHEIAKLCSLKILKDLEVNKKGKCMPHVENKMFFRKGEVGDWVNYFTTSMVELLDQVIKEKFNGTGLTFRFI</sequence>
<dbReference type="EC" id="2.8.2.-" evidence="3"/>
<comment type="caution">
    <text evidence="5">The sequence shown here is derived from an EMBL/GenBank/DDBJ whole genome shotgun (WGS) entry which is preliminary data.</text>
</comment>
<gene>
    <name evidence="5" type="ORF">Nepgr_032640</name>
</gene>
<organism evidence="5 6">
    <name type="scientific">Nepenthes gracilis</name>
    <name type="common">Slender pitcher plant</name>
    <dbReference type="NCBI Taxonomy" id="150966"/>
    <lineage>
        <taxon>Eukaryota</taxon>
        <taxon>Viridiplantae</taxon>
        <taxon>Streptophyta</taxon>
        <taxon>Embryophyta</taxon>
        <taxon>Tracheophyta</taxon>
        <taxon>Spermatophyta</taxon>
        <taxon>Magnoliopsida</taxon>
        <taxon>eudicotyledons</taxon>
        <taxon>Gunneridae</taxon>
        <taxon>Pentapetalae</taxon>
        <taxon>Caryophyllales</taxon>
        <taxon>Nepenthaceae</taxon>
        <taxon>Nepenthes</taxon>
    </lineage>
</organism>
<evidence type="ECO:0000256" key="1">
    <source>
        <dbReference type="ARBA" id="ARBA00005771"/>
    </source>
</evidence>
<comment type="similarity">
    <text evidence="1 3">Belongs to the sulfotransferase 1 family.</text>
</comment>
<dbReference type="PANTHER" id="PTHR11783">
    <property type="entry name" value="SULFOTRANSFERASE SULT"/>
    <property type="match status" value="1"/>
</dbReference>
<dbReference type="SUPFAM" id="SSF52540">
    <property type="entry name" value="P-loop containing nucleoside triphosphate hydrolases"/>
    <property type="match status" value="1"/>
</dbReference>
<keyword evidence="6" id="KW-1185">Reference proteome</keyword>
<dbReference type="InterPro" id="IPR000863">
    <property type="entry name" value="Sulfotransferase_dom"/>
</dbReference>
<dbReference type="Proteomes" id="UP001279734">
    <property type="component" value="Unassembled WGS sequence"/>
</dbReference>
<dbReference type="GO" id="GO:0008146">
    <property type="term" value="F:sulfotransferase activity"/>
    <property type="evidence" value="ECO:0007669"/>
    <property type="project" value="InterPro"/>
</dbReference>
<dbReference type="Pfam" id="PF00685">
    <property type="entry name" value="Sulfotransfer_1"/>
    <property type="match status" value="1"/>
</dbReference>
<protein>
    <recommendedName>
        <fullName evidence="3">Sulfotransferase</fullName>
        <ecNumber evidence="3">2.8.2.-</ecNumber>
    </recommendedName>
</protein>
<keyword evidence="2 3" id="KW-0808">Transferase</keyword>
<evidence type="ECO:0000313" key="6">
    <source>
        <dbReference type="Proteomes" id="UP001279734"/>
    </source>
</evidence>
<name>A0AAD3TL82_NEPGR</name>
<evidence type="ECO:0000256" key="2">
    <source>
        <dbReference type="ARBA" id="ARBA00022679"/>
    </source>
</evidence>
<dbReference type="InterPro" id="IPR027417">
    <property type="entry name" value="P-loop_NTPase"/>
</dbReference>
<dbReference type="Gene3D" id="3.40.50.300">
    <property type="entry name" value="P-loop containing nucleotide triphosphate hydrolases"/>
    <property type="match status" value="1"/>
</dbReference>
<evidence type="ECO:0000256" key="3">
    <source>
        <dbReference type="RuleBase" id="RU361155"/>
    </source>
</evidence>
<dbReference type="EMBL" id="BSYO01000039">
    <property type="protein sequence ID" value="GMH30797.1"/>
    <property type="molecule type" value="Genomic_DNA"/>
</dbReference>
<evidence type="ECO:0000259" key="4">
    <source>
        <dbReference type="Pfam" id="PF00685"/>
    </source>
</evidence>
<reference evidence="5" key="1">
    <citation type="submission" date="2023-05" db="EMBL/GenBank/DDBJ databases">
        <title>Nepenthes gracilis genome sequencing.</title>
        <authorList>
            <person name="Fukushima K."/>
        </authorList>
    </citation>
    <scope>NUCLEOTIDE SEQUENCE</scope>
    <source>
        <strain evidence="5">SING2019-196</strain>
    </source>
</reference>
<dbReference type="AlphaFoldDB" id="A0AAD3TL82"/>
<evidence type="ECO:0000313" key="5">
    <source>
        <dbReference type="EMBL" id="GMH30797.1"/>
    </source>
</evidence>
<accession>A0AAD3TL82</accession>
<feature type="domain" description="Sulfotransferase" evidence="4">
    <location>
        <begin position="70"/>
        <end position="336"/>
    </location>
</feature>